<sequence>MWFYCKRVELTEVPIHSYKLSIVSLVISAFRFEATQELFWDGPCYFELQSDLEDNTRAGTPSPNFHTT</sequence>
<dbReference type="EMBL" id="BGPR01122456">
    <property type="protein sequence ID" value="GBN24247.1"/>
    <property type="molecule type" value="Genomic_DNA"/>
</dbReference>
<keyword evidence="2" id="KW-1185">Reference proteome</keyword>
<evidence type="ECO:0000313" key="1">
    <source>
        <dbReference type="EMBL" id="GBN24247.1"/>
    </source>
</evidence>
<proteinExistence type="predicted"/>
<dbReference type="Proteomes" id="UP000499080">
    <property type="component" value="Unassembled WGS sequence"/>
</dbReference>
<gene>
    <name evidence="1" type="ORF">AVEN_18723_1</name>
</gene>
<feature type="non-terminal residue" evidence="1">
    <location>
        <position position="68"/>
    </location>
</feature>
<protein>
    <submittedName>
        <fullName evidence="1">Uncharacterized protein</fullName>
    </submittedName>
</protein>
<evidence type="ECO:0000313" key="2">
    <source>
        <dbReference type="Proteomes" id="UP000499080"/>
    </source>
</evidence>
<name>A0A4Y2MET8_ARAVE</name>
<dbReference type="AlphaFoldDB" id="A0A4Y2MET8"/>
<reference evidence="1 2" key="1">
    <citation type="journal article" date="2019" name="Sci. Rep.">
        <title>Orb-weaving spider Araneus ventricosus genome elucidates the spidroin gene catalogue.</title>
        <authorList>
            <person name="Kono N."/>
            <person name="Nakamura H."/>
            <person name="Ohtoshi R."/>
            <person name="Moran D.A.P."/>
            <person name="Shinohara A."/>
            <person name="Yoshida Y."/>
            <person name="Fujiwara M."/>
            <person name="Mori M."/>
            <person name="Tomita M."/>
            <person name="Arakawa K."/>
        </authorList>
    </citation>
    <scope>NUCLEOTIDE SEQUENCE [LARGE SCALE GENOMIC DNA]</scope>
</reference>
<comment type="caution">
    <text evidence="1">The sequence shown here is derived from an EMBL/GenBank/DDBJ whole genome shotgun (WGS) entry which is preliminary data.</text>
</comment>
<accession>A0A4Y2MET8</accession>
<organism evidence="1 2">
    <name type="scientific">Araneus ventricosus</name>
    <name type="common">Orbweaver spider</name>
    <name type="synonym">Epeira ventricosa</name>
    <dbReference type="NCBI Taxonomy" id="182803"/>
    <lineage>
        <taxon>Eukaryota</taxon>
        <taxon>Metazoa</taxon>
        <taxon>Ecdysozoa</taxon>
        <taxon>Arthropoda</taxon>
        <taxon>Chelicerata</taxon>
        <taxon>Arachnida</taxon>
        <taxon>Araneae</taxon>
        <taxon>Araneomorphae</taxon>
        <taxon>Entelegynae</taxon>
        <taxon>Araneoidea</taxon>
        <taxon>Araneidae</taxon>
        <taxon>Araneus</taxon>
    </lineage>
</organism>